<dbReference type="InterPro" id="IPR032720">
    <property type="entry name" value="Cys_rich_CWC"/>
</dbReference>
<name>A0A0S2TH17_9GAMM</name>
<evidence type="ECO:0000313" key="1">
    <source>
        <dbReference type="EMBL" id="ALP54444.1"/>
    </source>
</evidence>
<reference evidence="1" key="1">
    <citation type="submission" date="2015-10" db="EMBL/GenBank/DDBJ databases">
        <title>Description of Candidatus Tenderia electrophaga gen. nov, sp. nov., an Uncultivated Electroautotroph from a Biocathode Enrichment.</title>
        <authorList>
            <person name="Eddie B.J."/>
            <person name="Malanoski A.P."/>
            <person name="Wang Z."/>
            <person name="Hall R.J."/>
            <person name="Oh S.D."/>
            <person name="Heiner C."/>
            <person name="Lin B."/>
            <person name="Strycharz-Glaven S.M."/>
        </authorList>
    </citation>
    <scope>NUCLEOTIDE SEQUENCE [LARGE SCALE GENOMIC DNA]</scope>
    <source>
        <strain evidence="1">NRL1</strain>
    </source>
</reference>
<dbReference type="KEGG" id="tee:Tel_15530"/>
<dbReference type="EMBL" id="CP013099">
    <property type="protein sequence ID" value="ALP54444.1"/>
    <property type="molecule type" value="Genomic_DNA"/>
</dbReference>
<sequence>MFDTESGQPVLEAHRCPLCGKPNQCVMAQSGAAEDQPCWCRSETFPQALIDRLPPAARHKACICRACVRAYHQSMQEQQ</sequence>
<evidence type="ECO:0008006" key="3">
    <source>
        <dbReference type="Google" id="ProtNLM"/>
    </source>
</evidence>
<keyword evidence="2" id="KW-1185">Reference proteome</keyword>
<accession>A0A0S2TH17</accession>
<evidence type="ECO:0000313" key="2">
    <source>
        <dbReference type="Proteomes" id="UP000055136"/>
    </source>
</evidence>
<proteinExistence type="predicted"/>
<organism evidence="1 2">
    <name type="scientific">Candidatus Tenderia electrophaga</name>
    <dbReference type="NCBI Taxonomy" id="1748243"/>
    <lineage>
        <taxon>Bacteria</taxon>
        <taxon>Pseudomonadati</taxon>
        <taxon>Pseudomonadota</taxon>
        <taxon>Gammaproteobacteria</taxon>
        <taxon>Candidatus Tenderiales</taxon>
        <taxon>Candidatus Tenderiaceae</taxon>
        <taxon>Candidatus Tenderia</taxon>
    </lineage>
</organism>
<dbReference type="Proteomes" id="UP000055136">
    <property type="component" value="Chromosome"/>
</dbReference>
<gene>
    <name evidence="1" type="ORF">Tel_15530</name>
</gene>
<dbReference type="STRING" id="1748243.Tel_15530"/>
<dbReference type="Pfam" id="PF14375">
    <property type="entry name" value="Cys_rich_CWC"/>
    <property type="match status" value="1"/>
</dbReference>
<protein>
    <recommendedName>
        <fullName evidence="3">Cysteine-rich CWC family protein</fullName>
    </recommendedName>
</protein>
<dbReference type="AlphaFoldDB" id="A0A0S2TH17"/>